<dbReference type="Gene3D" id="3.60.21.10">
    <property type="match status" value="1"/>
</dbReference>
<comment type="cofactor">
    <cofactor evidence="1">
        <name>Mn(2+)</name>
        <dbReference type="ChEBI" id="CHEBI:29035"/>
    </cofactor>
</comment>
<dbReference type="AlphaFoldDB" id="A0AAD7L2M4"/>
<dbReference type="SMART" id="SM00156">
    <property type="entry name" value="PP2Ac"/>
    <property type="match status" value="1"/>
</dbReference>
<protein>
    <submittedName>
        <fullName evidence="6">Serine/threonine-protein phosphatase</fullName>
    </submittedName>
</protein>
<evidence type="ECO:0000313" key="7">
    <source>
        <dbReference type="Proteomes" id="UP001163823"/>
    </source>
</evidence>
<dbReference type="PANTHER" id="PTHR45668:SF9">
    <property type="entry name" value="SERINE_THREONINE-PROTEIN PHOSPHATASE 7"/>
    <property type="match status" value="1"/>
</dbReference>
<dbReference type="Pfam" id="PF10536">
    <property type="entry name" value="PMD"/>
    <property type="match status" value="1"/>
</dbReference>
<evidence type="ECO:0000259" key="5">
    <source>
        <dbReference type="SMART" id="SM00156"/>
    </source>
</evidence>
<evidence type="ECO:0000256" key="4">
    <source>
        <dbReference type="SAM" id="MobiDB-lite"/>
    </source>
</evidence>
<proteinExistence type="predicted"/>
<name>A0AAD7L2M4_QUISA</name>
<accession>A0AAD7L2M4</accession>
<dbReference type="EMBL" id="JARAOO010000011">
    <property type="protein sequence ID" value="KAJ7950449.1"/>
    <property type="molecule type" value="Genomic_DNA"/>
</dbReference>
<feature type="region of interest" description="Disordered" evidence="4">
    <location>
        <begin position="348"/>
        <end position="378"/>
    </location>
</feature>
<evidence type="ECO:0000256" key="1">
    <source>
        <dbReference type="ARBA" id="ARBA00001936"/>
    </source>
</evidence>
<evidence type="ECO:0000256" key="3">
    <source>
        <dbReference type="ARBA" id="ARBA00023211"/>
    </source>
</evidence>
<dbReference type="GO" id="GO:0016787">
    <property type="term" value="F:hydrolase activity"/>
    <property type="evidence" value="ECO:0007669"/>
    <property type="project" value="InterPro"/>
</dbReference>
<dbReference type="InterPro" id="IPR019557">
    <property type="entry name" value="AminoTfrase-like_pln_mobile"/>
</dbReference>
<organism evidence="6 7">
    <name type="scientific">Quillaja saponaria</name>
    <name type="common">Soap bark tree</name>
    <dbReference type="NCBI Taxonomy" id="32244"/>
    <lineage>
        <taxon>Eukaryota</taxon>
        <taxon>Viridiplantae</taxon>
        <taxon>Streptophyta</taxon>
        <taxon>Embryophyta</taxon>
        <taxon>Tracheophyta</taxon>
        <taxon>Spermatophyta</taxon>
        <taxon>Magnoliopsida</taxon>
        <taxon>eudicotyledons</taxon>
        <taxon>Gunneridae</taxon>
        <taxon>Pentapetalae</taxon>
        <taxon>rosids</taxon>
        <taxon>fabids</taxon>
        <taxon>Fabales</taxon>
        <taxon>Quillajaceae</taxon>
        <taxon>Quillaja</taxon>
    </lineage>
</organism>
<dbReference type="InterPro" id="IPR006186">
    <property type="entry name" value="Ser/Thr-sp_prot-phosphatase"/>
</dbReference>
<sequence>MLYVKRVRPHDPPLACALEDGLVEDIALVEHGDDVHCNHAHVVGHESYSEGDGHDFPPGPLACRWRGVRILTEVSKHVLKQYRFQLDNLSSKQMVWQPYTDDVVHSLPDFCFSGRDIWRAVVPLICFHIIEWHQPDRVMRQFGLQQSIPKLPKQEDHLHKIDLRGRFNFDWHQHHKRFIEIWSQRASFVVVGQPLDGPLGYHSEYMTWFRGITRRWMSPGGAVLEVVADGLEKIHRLSRPGASMIDIQQIQETCSSLFYAMDEHRHLMDVNESHPVQQVQHLPIPYVAEDRLDPPKRPKKSGLAIHRRRVEPLKTVTTCRKQLQPLKLVASTCRSSQVQPSQPLAIAEADSTHPRPSTSSFSSLLSSSAPHPPPQLKLPVSWPANRKLDLDWIQNLMACLDWSSRNLTPVQFPVVLPVNVLESLILCASEMLQKEPNCLKIDPSHPNSNSDVDQIYNIIVVGDIHGQLHDLLFLLQDAGYPSPNSIFVFNGDYVDRGAWGLETFLLLLALKVFMPYNIYLLRGSHESKFYTTTYGFEKEVLAKYGDKGKQVYQKCLKCFANLPLASIIAGCVYTTHGGLFRSEALLPSEKRPKGRKNRKIIFNCDSNSLSLGSLEELLKARRLLPDPPSEGPNFILGDVLWSDPLATPSLSSNKKRGVGLFWGPNCTEEFLEKHNLKLIIRSHEGPDAREKRDGFAGMDEGYTIDHSVKSGKLITVFSAPDYPQFQATEHRYNNKGAYVVLKPPNFDIPEFHSFEAVTPRPQVK</sequence>
<keyword evidence="2" id="KW-0479">Metal-binding</keyword>
<feature type="domain" description="Serine/threonine specific protein phosphatases" evidence="5">
    <location>
        <begin position="416"/>
        <end position="758"/>
    </location>
</feature>
<dbReference type="InterPro" id="IPR004843">
    <property type="entry name" value="Calcineurin-like_PHP"/>
</dbReference>
<dbReference type="GO" id="GO:0046872">
    <property type="term" value="F:metal ion binding"/>
    <property type="evidence" value="ECO:0007669"/>
    <property type="project" value="UniProtKB-KW"/>
</dbReference>
<comment type="caution">
    <text evidence="6">The sequence shown here is derived from an EMBL/GenBank/DDBJ whole genome shotgun (WGS) entry which is preliminary data.</text>
</comment>
<evidence type="ECO:0000313" key="6">
    <source>
        <dbReference type="EMBL" id="KAJ7950449.1"/>
    </source>
</evidence>
<feature type="compositionally biased region" description="Low complexity" evidence="4">
    <location>
        <begin position="354"/>
        <end position="369"/>
    </location>
</feature>
<dbReference type="Proteomes" id="UP001163823">
    <property type="component" value="Chromosome 11"/>
</dbReference>
<dbReference type="PRINTS" id="PR00114">
    <property type="entry name" value="STPHPHTASE"/>
</dbReference>
<dbReference type="Pfam" id="PF00149">
    <property type="entry name" value="Metallophos"/>
    <property type="match status" value="1"/>
</dbReference>
<keyword evidence="7" id="KW-1185">Reference proteome</keyword>
<dbReference type="SUPFAM" id="SSF56300">
    <property type="entry name" value="Metallo-dependent phosphatases"/>
    <property type="match status" value="1"/>
</dbReference>
<reference evidence="6" key="1">
    <citation type="journal article" date="2023" name="Science">
        <title>Elucidation of the pathway for biosynthesis of saponin adjuvants from the soapbark tree.</title>
        <authorList>
            <person name="Reed J."/>
            <person name="Orme A."/>
            <person name="El-Demerdash A."/>
            <person name="Owen C."/>
            <person name="Martin L.B.B."/>
            <person name="Misra R.C."/>
            <person name="Kikuchi S."/>
            <person name="Rejzek M."/>
            <person name="Martin A.C."/>
            <person name="Harkess A."/>
            <person name="Leebens-Mack J."/>
            <person name="Louveau T."/>
            <person name="Stephenson M.J."/>
            <person name="Osbourn A."/>
        </authorList>
    </citation>
    <scope>NUCLEOTIDE SEQUENCE</scope>
    <source>
        <strain evidence="6">S10</strain>
    </source>
</reference>
<dbReference type="PANTHER" id="PTHR45668">
    <property type="entry name" value="SERINE/THREONINE-PROTEIN PHOSPHATASE 5-RELATED"/>
    <property type="match status" value="1"/>
</dbReference>
<dbReference type="InterPro" id="IPR029052">
    <property type="entry name" value="Metallo-depent_PP-like"/>
</dbReference>
<dbReference type="KEGG" id="qsa:O6P43_026640"/>
<keyword evidence="3" id="KW-0464">Manganese</keyword>
<evidence type="ECO:0000256" key="2">
    <source>
        <dbReference type="ARBA" id="ARBA00022723"/>
    </source>
</evidence>
<gene>
    <name evidence="6" type="ORF">O6P43_026640</name>
</gene>
<dbReference type="InterPro" id="IPR051134">
    <property type="entry name" value="PPP_phosphatase"/>
</dbReference>